<gene>
    <name evidence="6" type="ORF">H9891_09870</name>
</gene>
<evidence type="ECO:0000256" key="4">
    <source>
        <dbReference type="ARBA" id="ARBA00022840"/>
    </source>
</evidence>
<protein>
    <submittedName>
        <fullName evidence="6">Metal ABC transporter ATP-binding protein</fullName>
    </submittedName>
</protein>
<dbReference type="InterPro" id="IPR027417">
    <property type="entry name" value="P-loop_NTPase"/>
</dbReference>
<dbReference type="SMART" id="SM00382">
    <property type="entry name" value="AAA"/>
    <property type="match status" value="1"/>
</dbReference>
<dbReference type="CDD" id="cd03235">
    <property type="entry name" value="ABC_Metallic_Cations"/>
    <property type="match status" value="1"/>
</dbReference>
<dbReference type="InterPro" id="IPR017871">
    <property type="entry name" value="ABC_transporter-like_CS"/>
</dbReference>
<name>A0A9D1QIJ5_9STAP</name>
<comment type="caution">
    <text evidence="6">The sequence shown here is derived from an EMBL/GenBank/DDBJ whole genome shotgun (WGS) entry which is preliminary data.</text>
</comment>
<dbReference type="GO" id="GO:0005524">
    <property type="term" value="F:ATP binding"/>
    <property type="evidence" value="ECO:0007669"/>
    <property type="project" value="UniProtKB-KW"/>
</dbReference>
<accession>A0A9D1QIJ5</accession>
<evidence type="ECO:0000256" key="1">
    <source>
        <dbReference type="ARBA" id="ARBA00005417"/>
    </source>
</evidence>
<dbReference type="Gene3D" id="3.40.50.300">
    <property type="entry name" value="P-loop containing nucleotide triphosphate hydrolases"/>
    <property type="match status" value="1"/>
</dbReference>
<dbReference type="PANTHER" id="PTHR42734">
    <property type="entry name" value="METAL TRANSPORT SYSTEM ATP-BINDING PROTEIN TM_0124-RELATED"/>
    <property type="match status" value="1"/>
</dbReference>
<comment type="similarity">
    <text evidence="1">Belongs to the ABC transporter superfamily.</text>
</comment>
<dbReference type="Proteomes" id="UP000823989">
    <property type="component" value="Unassembled WGS sequence"/>
</dbReference>
<evidence type="ECO:0000313" key="6">
    <source>
        <dbReference type="EMBL" id="HIW13446.1"/>
    </source>
</evidence>
<dbReference type="InterPro" id="IPR050153">
    <property type="entry name" value="Metal_Ion_Import_ABC"/>
</dbReference>
<evidence type="ECO:0000313" key="7">
    <source>
        <dbReference type="Proteomes" id="UP000823989"/>
    </source>
</evidence>
<dbReference type="AlphaFoldDB" id="A0A9D1QIJ5"/>
<keyword evidence="3" id="KW-0547">Nucleotide-binding</keyword>
<dbReference type="PANTHER" id="PTHR42734:SF5">
    <property type="entry name" value="IRON TRANSPORT SYSTEM ATP-BINDING PROTEIN HI_0361-RELATED"/>
    <property type="match status" value="1"/>
</dbReference>
<evidence type="ECO:0000256" key="3">
    <source>
        <dbReference type="ARBA" id="ARBA00022741"/>
    </source>
</evidence>
<evidence type="ECO:0000256" key="2">
    <source>
        <dbReference type="ARBA" id="ARBA00022448"/>
    </source>
</evidence>
<dbReference type="FunFam" id="3.40.50.300:FF:000134">
    <property type="entry name" value="Iron-enterobactin ABC transporter ATP-binding protein"/>
    <property type="match status" value="1"/>
</dbReference>
<keyword evidence="2" id="KW-0813">Transport</keyword>
<dbReference type="EMBL" id="DXHR01000033">
    <property type="protein sequence ID" value="HIW13446.1"/>
    <property type="molecule type" value="Genomic_DNA"/>
</dbReference>
<feature type="domain" description="ABC transporter" evidence="5">
    <location>
        <begin position="2"/>
        <end position="234"/>
    </location>
</feature>
<reference evidence="6" key="2">
    <citation type="submission" date="2021-04" db="EMBL/GenBank/DDBJ databases">
        <authorList>
            <person name="Gilroy R."/>
        </authorList>
    </citation>
    <scope>NUCLEOTIDE SEQUENCE</scope>
    <source>
        <strain evidence="6">ChiHjej13B12-752</strain>
    </source>
</reference>
<dbReference type="Pfam" id="PF00005">
    <property type="entry name" value="ABC_tran"/>
    <property type="match status" value="1"/>
</dbReference>
<dbReference type="InterPro" id="IPR003593">
    <property type="entry name" value="AAA+_ATPase"/>
</dbReference>
<dbReference type="InterPro" id="IPR003439">
    <property type="entry name" value="ABC_transporter-like_ATP-bd"/>
</dbReference>
<dbReference type="PROSITE" id="PS00211">
    <property type="entry name" value="ABC_TRANSPORTER_1"/>
    <property type="match status" value="1"/>
</dbReference>
<proteinExistence type="inferred from homology"/>
<keyword evidence="4 6" id="KW-0067">ATP-binding</keyword>
<organism evidence="6 7">
    <name type="scientific">Candidatus Salinicoccus stercoripullorum</name>
    <dbReference type="NCBI Taxonomy" id="2838756"/>
    <lineage>
        <taxon>Bacteria</taxon>
        <taxon>Bacillati</taxon>
        <taxon>Bacillota</taxon>
        <taxon>Bacilli</taxon>
        <taxon>Bacillales</taxon>
        <taxon>Staphylococcaceae</taxon>
        <taxon>Salinicoccus</taxon>
    </lineage>
</organism>
<sequence>MLDVKDITVTYNNKFEALKDIELKVPSGNIYGIIGPNGAGKSTLIKAMLDLVPHSGSTLFNEKPVKTQRKNLSYVEQKSNIDTTFPIKVIDCVVLGVFPGLKPWQRPGKAEKDKAEQALKKVNMYEYRNRQISELSGGQFQRILIARTLVQDSELIFLDEPFVGIDITSENIIIELLRELAEAGRTILIVHHDLSKIYKYFDGLILLNKTLIACGSVSEVYTAEHVQEAFGTNILVSPDALKKEADSHDQSIYQ</sequence>
<dbReference type="PROSITE" id="PS50893">
    <property type="entry name" value="ABC_TRANSPORTER_2"/>
    <property type="match status" value="1"/>
</dbReference>
<dbReference type="SUPFAM" id="SSF52540">
    <property type="entry name" value="P-loop containing nucleoside triphosphate hydrolases"/>
    <property type="match status" value="1"/>
</dbReference>
<dbReference type="GO" id="GO:0016887">
    <property type="term" value="F:ATP hydrolysis activity"/>
    <property type="evidence" value="ECO:0007669"/>
    <property type="project" value="InterPro"/>
</dbReference>
<reference evidence="6" key="1">
    <citation type="journal article" date="2021" name="PeerJ">
        <title>Extensive microbial diversity within the chicken gut microbiome revealed by metagenomics and culture.</title>
        <authorList>
            <person name="Gilroy R."/>
            <person name="Ravi A."/>
            <person name="Getino M."/>
            <person name="Pursley I."/>
            <person name="Horton D.L."/>
            <person name="Alikhan N.F."/>
            <person name="Baker D."/>
            <person name="Gharbi K."/>
            <person name="Hall N."/>
            <person name="Watson M."/>
            <person name="Adriaenssens E.M."/>
            <person name="Foster-Nyarko E."/>
            <person name="Jarju S."/>
            <person name="Secka A."/>
            <person name="Antonio M."/>
            <person name="Oren A."/>
            <person name="Chaudhuri R.R."/>
            <person name="La Ragione R."/>
            <person name="Hildebrand F."/>
            <person name="Pallen M.J."/>
        </authorList>
    </citation>
    <scope>NUCLEOTIDE SEQUENCE</scope>
    <source>
        <strain evidence="6">ChiHjej13B12-752</strain>
    </source>
</reference>
<evidence type="ECO:0000259" key="5">
    <source>
        <dbReference type="PROSITE" id="PS50893"/>
    </source>
</evidence>